<dbReference type="Proteomes" id="UP000318437">
    <property type="component" value="Unassembled WGS sequence"/>
</dbReference>
<evidence type="ECO:0000256" key="1">
    <source>
        <dbReference type="SAM" id="SignalP"/>
    </source>
</evidence>
<organism evidence="2 3">
    <name type="scientific">Bythopirellula polymerisocia</name>
    <dbReference type="NCBI Taxonomy" id="2528003"/>
    <lineage>
        <taxon>Bacteria</taxon>
        <taxon>Pseudomonadati</taxon>
        <taxon>Planctomycetota</taxon>
        <taxon>Planctomycetia</taxon>
        <taxon>Pirellulales</taxon>
        <taxon>Lacipirellulaceae</taxon>
        <taxon>Bythopirellula</taxon>
    </lineage>
</organism>
<dbReference type="EMBL" id="SJPS01000003">
    <property type="protein sequence ID" value="TWU27463.1"/>
    <property type="molecule type" value="Genomic_DNA"/>
</dbReference>
<evidence type="ECO:0008006" key="4">
    <source>
        <dbReference type="Google" id="ProtNLM"/>
    </source>
</evidence>
<sequence precursor="true">MKRRSLIFSALLLAFSLTQAWTVADVKAQRTAKADTSATDQNDWYYGSEQPEPAKNIAQQKAQLRAEQRMDRLASLRWYGFQPGRPTASGMPFTTMYSPAWSRPGGRPFSWYTGYPTNVYNVGYRYW</sequence>
<feature type="chain" id="PRO_5022767743" description="DUF4148 domain-containing protein" evidence="1">
    <location>
        <begin position="21"/>
        <end position="127"/>
    </location>
</feature>
<gene>
    <name evidence="2" type="ORF">Pla144_22360</name>
</gene>
<evidence type="ECO:0000313" key="3">
    <source>
        <dbReference type="Proteomes" id="UP000318437"/>
    </source>
</evidence>
<dbReference type="RefSeq" id="WP_146450667.1">
    <property type="nucleotide sequence ID" value="NZ_SJPS01000003.1"/>
</dbReference>
<proteinExistence type="predicted"/>
<dbReference type="AlphaFoldDB" id="A0A5C6CRC4"/>
<comment type="caution">
    <text evidence="2">The sequence shown here is derived from an EMBL/GenBank/DDBJ whole genome shotgun (WGS) entry which is preliminary data.</text>
</comment>
<feature type="signal peptide" evidence="1">
    <location>
        <begin position="1"/>
        <end position="20"/>
    </location>
</feature>
<evidence type="ECO:0000313" key="2">
    <source>
        <dbReference type="EMBL" id="TWU27463.1"/>
    </source>
</evidence>
<dbReference type="OrthoDB" id="292622at2"/>
<protein>
    <recommendedName>
        <fullName evidence="4">DUF4148 domain-containing protein</fullName>
    </recommendedName>
</protein>
<reference evidence="2 3" key="1">
    <citation type="submission" date="2019-02" db="EMBL/GenBank/DDBJ databases">
        <title>Deep-cultivation of Planctomycetes and their phenomic and genomic characterization uncovers novel biology.</title>
        <authorList>
            <person name="Wiegand S."/>
            <person name="Jogler M."/>
            <person name="Boedeker C."/>
            <person name="Pinto D."/>
            <person name="Vollmers J."/>
            <person name="Rivas-Marin E."/>
            <person name="Kohn T."/>
            <person name="Peeters S.H."/>
            <person name="Heuer A."/>
            <person name="Rast P."/>
            <person name="Oberbeckmann S."/>
            <person name="Bunk B."/>
            <person name="Jeske O."/>
            <person name="Meyerdierks A."/>
            <person name="Storesund J.E."/>
            <person name="Kallscheuer N."/>
            <person name="Luecker S."/>
            <person name="Lage O.M."/>
            <person name="Pohl T."/>
            <person name="Merkel B.J."/>
            <person name="Hornburger P."/>
            <person name="Mueller R.-W."/>
            <person name="Bruemmer F."/>
            <person name="Labrenz M."/>
            <person name="Spormann A.M."/>
            <person name="Op Den Camp H."/>
            <person name="Overmann J."/>
            <person name="Amann R."/>
            <person name="Jetten M.S.M."/>
            <person name="Mascher T."/>
            <person name="Medema M.H."/>
            <person name="Devos D.P."/>
            <person name="Kaster A.-K."/>
            <person name="Ovreas L."/>
            <person name="Rohde M."/>
            <person name="Galperin M.Y."/>
            <person name="Jogler C."/>
        </authorList>
    </citation>
    <scope>NUCLEOTIDE SEQUENCE [LARGE SCALE GENOMIC DNA]</scope>
    <source>
        <strain evidence="2 3">Pla144</strain>
    </source>
</reference>
<keyword evidence="3" id="KW-1185">Reference proteome</keyword>
<name>A0A5C6CRC4_9BACT</name>
<accession>A0A5C6CRC4</accession>
<keyword evidence="1" id="KW-0732">Signal</keyword>